<evidence type="ECO:0008006" key="11">
    <source>
        <dbReference type="Google" id="ProtNLM"/>
    </source>
</evidence>
<feature type="transmembrane region" description="Helical" evidence="8">
    <location>
        <begin position="87"/>
        <end position="108"/>
    </location>
</feature>
<dbReference type="InterPro" id="IPR019127">
    <property type="entry name" value="Exosortase"/>
</dbReference>
<evidence type="ECO:0000256" key="7">
    <source>
        <dbReference type="ARBA" id="ARBA00023136"/>
    </source>
</evidence>
<evidence type="ECO:0000256" key="2">
    <source>
        <dbReference type="ARBA" id="ARBA00022475"/>
    </source>
</evidence>
<keyword evidence="2" id="KW-1003">Cell membrane</keyword>
<name>A0A918X360_9ACTN</name>
<evidence type="ECO:0000256" key="1">
    <source>
        <dbReference type="ARBA" id="ARBA00004651"/>
    </source>
</evidence>
<evidence type="ECO:0000256" key="4">
    <source>
        <dbReference type="ARBA" id="ARBA00022692"/>
    </source>
</evidence>
<dbReference type="GO" id="GO:0008233">
    <property type="term" value="F:peptidase activity"/>
    <property type="evidence" value="ECO:0007669"/>
    <property type="project" value="UniProtKB-KW"/>
</dbReference>
<dbReference type="Pfam" id="PF09721">
    <property type="entry name" value="Exosortase_EpsH"/>
    <property type="match status" value="1"/>
</dbReference>
<evidence type="ECO:0000256" key="6">
    <source>
        <dbReference type="ARBA" id="ARBA00022989"/>
    </source>
</evidence>
<evidence type="ECO:0000313" key="10">
    <source>
        <dbReference type="Proteomes" id="UP000638353"/>
    </source>
</evidence>
<keyword evidence="4 8" id="KW-0812">Transmembrane</keyword>
<evidence type="ECO:0000256" key="3">
    <source>
        <dbReference type="ARBA" id="ARBA00022670"/>
    </source>
</evidence>
<organism evidence="9 10">
    <name type="scientific">Streptomyces finlayi</name>
    <dbReference type="NCBI Taxonomy" id="67296"/>
    <lineage>
        <taxon>Bacteria</taxon>
        <taxon>Bacillati</taxon>
        <taxon>Actinomycetota</taxon>
        <taxon>Actinomycetes</taxon>
        <taxon>Kitasatosporales</taxon>
        <taxon>Streptomycetaceae</taxon>
        <taxon>Streptomyces</taxon>
    </lineage>
</organism>
<evidence type="ECO:0000256" key="8">
    <source>
        <dbReference type="SAM" id="Phobius"/>
    </source>
</evidence>
<feature type="transmembrane region" description="Helical" evidence="8">
    <location>
        <begin position="57"/>
        <end position="78"/>
    </location>
</feature>
<dbReference type="GO" id="GO:0005886">
    <property type="term" value="C:plasma membrane"/>
    <property type="evidence" value="ECO:0007669"/>
    <property type="project" value="UniProtKB-SubCell"/>
</dbReference>
<reference evidence="9" key="2">
    <citation type="submission" date="2020-09" db="EMBL/GenBank/DDBJ databases">
        <authorList>
            <person name="Sun Q."/>
            <person name="Ohkuma M."/>
        </authorList>
    </citation>
    <scope>NUCLEOTIDE SEQUENCE</scope>
    <source>
        <strain evidence="9">JCM 4637</strain>
    </source>
</reference>
<dbReference type="InterPro" id="IPR026392">
    <property type="entry name" value="Exo/Archaeosortase_dom"/>
</dbReference>
<dbReference type="AlphaFoldDB" id="A0A918X360"/>
<feature type="transmembrane region" description="Helical" evidence="8">
    <location>
        <begin position="20"/>
        <end position="37"/>
    </location>
</feature>
<keyword evidence="6 8" id="KW-1133">Transmembrane helix</keyword>
<evidence type="ECO:0000313" key="9">
    <source>
        <dbReference type="EMBL" id="GHD07264.1"/>
    </source>
</evidence>
<dbReference type="EMBL" id="BMVC01000013">
    <property type="protein sequence ID" value="GHD07264.1"/>
    <property type="molecule type" value="Genomic_DNA"/>
</dbReference>
<proteinExistence type="predicted"/>
<evidence type="ECO:0000256" key="5">
    <source>
        <dbReference type="ARBA" id="ARBA00022801"/>
    </source>
</evidence>
<keyword evidence="3" id="KW-0645">Protease</keyword>
<accession>A0A918X360</accession>
<reference evidence="9" key="1">
    <citation type="journal article" date="2014" name="Int. J. Syst. Evol. Microbiol.">
        <title>Complete genome sequence of Corynebacterium casei LMG S-19264T (=DSM 44701T), isolated from a smear-ripened cheese.</title>
        <authorList>
            <consortium name="US DOE Joint Genome Institute (JGI-PGF)"/>
            <person name="Walter F."/>
            <person name="Albersmeier A."/>
            <person name="Kalinowski J."/>
            <person name="Ruckert C."/>
        </authorList>
    </citation>
    <scope>NUCLEOTIDE SEQUENCE</scope>
    <source>
        <strain evidence="9">JCM 4637</strain>
    </source>
</reference>
<dbReference type="NCBIfam" id="TIGR04178">
    <property type="entry name" value="exo_archaeo"/>
    <property type="match status" value="1"/>
</dbReference>
<sequence>MVVCAFAAVLGEAYYRRYEAHIGGFLVQELLGAWVHLDPNRPDFYFQLGESVMGLRISYGCSTSILIFPVLLSSALCLRGRGNVGKVLLATSVAIAIVFITNCMRLLIIAQFVGNWGVLAGFGWGHTVVGSLVVLVGIVVAYFLYMRILFADQNGRKGRWESVSHR</sequence>
<dbReference type="GO" id="GO:0006508">
    <property type="term" value="P:proteolysis"/>
    <property type="evidence" value="ECO:0007669"/>
    <property type="project" value="UniProtKB-KW"/>
</dbReference>
<feature type="transmembrane region" description="Helical" evidence="8">
    <location>
        <begin position="128"/>
        <end position="150"/>
    </location>
</feature>
<keyword evidence="7 8" id="KW-0472">Membrane</keyword>
<comment type="caution">
    <text evidence="9">The sequence shown here is derived from an EMBL/GenBank/DDBJ whole genome shotgun (WGS) entry which is preliminary data.</text>
</comment>
<comment type="subcellular location">
    <subcellularLocation>
        <location evidence="1">Cell membrane</location>
        <topology evidence="1">Multi-pass membrane protein</topology>
    </subcellularLocation>
</comment>
<keyword evidence="5" id="KW-0378">Hydrolase</keyword>
<dbReference type="Proteomes" id="UP000638353">
    <property type="component" value="Unassembled WGS sequence"/>
</dbReference>
<gene>
    <name evidence="9" type="ORF">GCM10010334_59640</name>
</gene>
<protein>
    <recommendedName>
        <fullName evidence="11">Exosortase/archaeosortase family protein</fullName>
    </recommendedName>
</protein>